<dbReference type="AlphaFoldDB" id="A0A8H7FAN6"/>
<feature type="region of interest" description="Disordered" evidence="2">
    <location>
        <begin position="722"/>
        <end position="791"/>
    </location>
</feature>
<dbReference type="Gene3D" id="2.60.40.150">
    <property type="entry name" value="C2 domain"/>
    <property type="match status" value="1"/>
</dbReference>
<dbReference type="SMART" id="SM00323">
    <property type="entry name" value="RasGAP"/>
    <property type="match status" value="1"/>
</dbReference>
<evidence type="ECO:0000259" key="3">
    <source>
        <dbReference type="PROSITE" id="PS50004"/>
    </source>
</evidence>
<evidence type="ECO:0000256" key="2">
    <source>
        <dbReference type="SAM" id="MobiDB-lite"/>
    </source>
</evidence>
<feature type="domain" description="Ras-GAP" evidence="4">
    <location>
        <begin position="312"/>
        <end position="521"/>
    </location>
</feature>
<dbReference type="InterPro" id="IPR008936">
    <property type="entry name" value="Rho_GTPase_activation_prot"/>
</dbReference>
<dbReference type="SMART" id="SM00239">
    <property type="entry name" value="C2"/>
    <property type="match status" value="1"/>
</dbReference>
<dbReference type="InterPro" id="IPR001936">
    <property type="entry name" value="RasGAP_dom"/>
</dbReference>
<evidence type="ECO:0000313" key="5">
    <source>
        <dbReference type="EMBL" id="KAF7784318.1"/>
    </source>
</evidence>
<proteinExistence type="predicted"/>
<gene>
    <name evidence="5" type="ORF">Agabi119p4_483</name>
</gene>
<comment type="caution">
    <text evidence="5">The sequence shown here is derived from an EMBL/GenBank/DDBJ whole genome shotgun (WGS) entry which is preliminary data.</text>
</comment>
<organism evidence="5 6">
    <name type="scientific">Agaricus bisporus var. burnettii</name>
    <dbReference type="NCBI Taxonomy" id="192524"/>
    <lineage>
        <taxon>Eukaryota</taxon>
        <taxon>Fungi</taxon>
        <taxon>Dikarya</taxon>
        <taxon>Basidiomycota</taxon>
        <taxon>Agaricomycotina</taxon>
        <taxon>Agaricomycetes</taxon>
        <taxon>Agaricomycetidae</taxon>
        <taxon>Agaricales</taxon>
        <taxon>Agaricineae</taxon>
        <taxon>Agaricaceae</taxon>
        <taxon>Agaricus</taxon>
    </lineage>
</organism>
<feature type="domain" description="C2" evidence="3">
    <location>
        <begin position="170"/>
        <end position="297"/>
    </location>
</feature>
<name>A0A8H7FAN6_AGABI</name>
<dbReference type="SUPFAM" id="SSF49562">
    <property type="entry name" value="C2 domain (Calcium/lipid-binding domain, CaLB)"/>
    <property type="match status" value="1"/>
</dbReference>
<dbReference type="Proteomes" id="UP000629468">
    <property type="component" value="Unassembled WGS sequence"/>
</dbReference>
<evidence type="ECO:0008006" key="7">
    <source>
        <dbReference type="Google" id="ProtNLM"/>
    </source>
</evidence>
<dbReference type="Pfam" id="PF00168">
    <property type="entry name" value="C2"/>
    <property type="match status" value="1"/>
</dbReference>
<dbReference type="PROSITE" id="PS50018">
    <property type="entry name" value="RAS_GTPASE_ACTIV_2"/>
    <property type="match status" value="1"/>
</dbReference>
<accession>A0A8H7FAN6</accession>
<sequence length="791" mass="89978">MYFNDSGEQFTECDSEREYFVAAEIYISNAAGATLRKYKKQGDEVRPRDKPSWLGLGKGLPTESGHWRPAICKLTKESNVERCLLNIYVDESILFQTVYVHLLCQTDIRPADDSLFFRKDCVVIQSTEKQKWVACDNAEPVYLQISRPGLRNLWISLLRSYAIPEIYGRWLNRLNASGIEKEGGSYRIWREVQLTVTQGRNLGATNFEDIDNEAEFKDIDVYCEVRLNDTTYARTTTKKGLGHPEWHESFVFSDLPPFESLEIVVFKEKKVLRPSVLGKVFIDLVTFRRAELLEGWYPVHCTNFSSQLQSGDLRLKIRVNEEIILPHHSYEAIVQETIVQQIQEAAEWEVERASHQTIFRGNTIFTKTMEKCIAWYGRSFLEASIGTVLRRLLSEKIAIEVDPIRSGKNAKDVGRHVELLIHWCKEFWEKIYAVREDCPNELRSLLGKIRILVEEHGRKTGILAKMQEQRPWQSVSAFIFLRFIVPGILHPHLFGLCSGLPDPAIQRSLKLVAKVIQSMANLNTADQREISMSGIRDFIKDNMPRMMDYLATVSTPKPSMYSSFRFEERNDRYSLNNLIQKKARLSTLERESVPASPHYIDPSREMAIIISNVIRHSRDPSSKIRPRVLGDQNLEHLCSTCFDVEGEALHRVNELATQLSRERKKVFTSTTWSRSNSSSTQEPLTSTPALDSGHKISIHSTRPASTTLPQVILQPVVEILSGRANPSTNPTAVGYSQSEKADPVVTNTGGSSLQKSLDPPASDSLDDGAKRKRSFIRGIFGGEPKNSGRPR</sequence>
<dbReference type="SUPFAM" id="SSF48350">
    <property type="entry name" value="GTPase activation domain, GAP"/>
    <property type="match status" value="1"/>
</dbReference>
<dbReference type="Gene3D" id="1.10.506.10">
    <property type="entry name" value="GTPase Activation - p120gap, domain 1"/>
    <property type="match status" value="1"/>
</dbReference>
<dbReference type="EMBL" id="JABXXO010000001">
    <property type="protein sequence ID" value="KAF7784318.1"/>
    <property type="molecule type" value="Genomic_DNA"/>
</dbReference>
<reference evidence="5 6" key="1">
    <citation type="journal article" name="Sci. Rep.">
        <title>Telomere-to-telomere assembled and centromere annotated genomes of the two main subspecies of the button mushroom Agaricus bisporus reveal especially polymorphic chromosome ends.</title>
        <authorList>
            <person name="Sonnenberg A.S.M."/>
            <person name="Sedaghat-Telgerd N."/>
            <person name="Lavrijssen B."/>
            <person name="Ohm R.A."/>
            <person name="Hendrickx P.M."/>
            <person name="Scholtmeijer K."/>
            <person name="Baars J.J.P."/>
            <person name="van Peer A."/>
        </authorList>
    </citation>
    <scope>NUCLEOTIDE SEQUENCE [LARGE SCALE GENOMIC DNA]</scope>
    <source>
        <strain evidence="5 6">H119_p4</strain>
    </source>
</reference>
<feature type="compositionally biased region" description="Low complexity" evidence="2">
    <location>
        <begin position="668"/>
        <end position="680"/>
    </location>
</feature>
<dbReference type="GO" id="GO:0005096">
    <property type="term" value="F:GTPase activator activity"/>
    <property type="evidence" value="ECO:0007669"/>
    <property type="project" value="UniProtKB-KW"/>
</dbReference>
<dbReference type="Pfam" id="PF00616">
    <property type="entry name" value="RasGAP"/>
    <property type="match status" value="1"/>
</dbReference>
<feature type="region of interest" description="Disordered" evidence="2">
    <location>
        <begin position="666"/>
        <end position="695"/>
    </location>
</feature>
<evidence type="ECO:0000259" key="4">
    <source>
        <dbReference type="PROSITE" id="PS50018"/>
    </source>
</evidence>
<dbReference type="PANTHER" id="PTHR10194:SF60">
    <property type="entry name" value="RAS GTPASE-ACTIVATING PROTEIN RASKOL"/>
    <property type="match status" value="1"/>
</dbReference>
<feature type="compositionally biased region" description="Polar residues" evidence="2">
    <location>
        <begin position="724"/>
        <end position="738"/>
    </location>
</feature>
<evidence type="ECO:0000313" key="6">
    <source>
        <dbReference type="Proteomes" id="UP000629468"/>
    </source>
</evidence>
<dbReference type="InterPro" id="IPR000008">
    <property type="entry name" value="C2_dom"/>
</dbReference>
<dbReference type="InterPro" id="IPR039360">
    <property type="entry name" value="Ras_GTPase"/>
</dbReference>
<keyword evidence="1" id="KW-0343">GTPase activation</keyword>
<dbReference type="InterPro" id="IPR035892">
    <property type="entry name" value="C2_domain_sf"/>
</dbReference>
<feature type="compositionally biased region" description="Polar residues" evidence="2">
    <location>
        <begin position="745"/>
        <end position="755"/>
    </location>
</feature>
<evidence type="ECO:0000256" key="1">
    <source>
        <dbReference type="ARBA" id="ARBA00022468"/>
    </source>
</evidence>
<protein>
    <recommendedName>
        <fullName evidence="7">Ras-GAP domain-containing protein</fullName>
    </recommendedName>
</protein>
<dbReference type="PANTHER" id="PTHR10194">
    <property type="entry name" value="RAS GTPASE-ACTIVATING PROTEINS"/>
    <property type="match status" value="1"/>
</dbReference>
<dbReference type="PROSITE" id="PS50004">
    <property type="entry name" value="C2"/>
    <property type="match status" value="1"/>
</dbReference>